<evidence type="ECO:0000256" key="2">
    <source>
        <dbReference type="ARBA" id="ARBA00022741"/>
    </source>
</evidence>
<dbReference type="Gene3D" id="3.40.50.300">
    <property type="entry name" value="P-loop containing nucleotide triphosphate hydrolases"/>
    <property type="match status" value="1"/>
</dbReference>
<dbReference type="HAMAP" id="MF_00235">
    <property type="entry name" value="Adenylate_kinase_Adk"/>
    <property type="match status" value="1"/>
</dbReference>
<evidence type="ECO:0008006" key="7">
    <source>
        <dbReference type="Google" id="ProtNLM"/>
    </source>
</evidence>
<proteinExistence type="inferred from homology"/>
<dbReference type="InterPro" id="IPR000850">
    <property type="entry name" value="Adenylat/UMP-CMP_kin"/>
</dbReference>
<evidence type="ECO:0000313" key="6">
    <source>
        <dbReference type="Proteomes" id="UP001176940"/>
    </source>
</evidence>
<dbReference type="CDD" id="cd01428">
    <property type="entry name" value="ADK"/>
    <property type="match status" value="1"/>
</dbReference>
<reference evidence="5" key="1">
    <citation type="submission" date="2023-07" db="EMBL/GenBank/DDBJ databases">
        <authorList>
            <person name="Stuckert A."/>
        </authorList>
    </citation>
    <scope>NUCLEOTIDE SEQUENCE</scope>
</reference>
<dbReference type="EMBL" id="CAUEEQ010043939">
    <property type="protein sequence ID" value="CAJ0957619.1"/>
    <property type="molecule type" value="Genomic_DNA"/>
</dbReference>
<evidence type="ECO:0000256" key="3">
    <source>
        <dbReference type="ARBA" id="ARBA00022777"/>
    </source>
</evidence>
<accession>A0ABN9MA85</accession>
<dbReference type="PANTHER" id="PTHR23359">
    <property type="entry name" value="NUCLEOTIDE KINASE"/>
    <property type="match status" value="1"/>
</dbReference>
<evidence type="ECO:0000256" key="1">
    <source>
        <dbReference type="ARBA" id="ARBA00022679"/>
    </source>
</evidence>
<gene>
    <name evidence="5" type="ORF">RIMI_LOCUS16011433</name>
</gene>
<keyword evidence="2" id="KW-0547">Nucleotide-binding</keyword>
<comment type="caution">
    <text evidence="5">The sequence shown here is derived from an EMBL/GenBank/DDBJ whole genome shotgun (WGS) entry which is preliminary data.</text>
</comment>
<keyword evidence="3 4" id="KW-0418">Kinase</keyword>
<dbReference type="Proteomes" id="UP001176940">
    <property type="component" value="Unassembled WGS sequence"/>
</dbReference>
<name>A0ABN9MA85_9NEOB</name>
<dbReference type="InterPro" id="IPR027417">
    <property type="entry name" value="P-loop_NTPase"/>
</dbReference>
<dbReference type="Pfam" id="PF00406">
    <property type="entry name" value="ADK"/>
    <property type="match status" value="1"/>
</dbReference>
<evidence type="ECO:0000256" key="4">
    <source>
        <dbReference type="RuleBase" id="RU003330"/>
    </source>
</evidence>
<comment type="similarity">
    <text evidence="4">Belongs to the adenylate kinase family.</text>
</comment>
<evidence type="ECO:0000313" key="5">
    <source>
        <dbReference type="EMBL" id="CAJ0957619.1"/>
    </source>
</evidence>
<keyword evidence="6" id="KW-1185">Reference proteome</keyword>
<organism evidence="5 6">
    <name type="scientific">Ranitomeya imitator</name>
    <name type="common">mimic poison frog</name>
    <dbReference type="NCBI Taxonomy" id="111125"/>
    <lineage>
        <taxon>Eukaryota</taxon>
        <taxon>Metazoa</taxon>
        <taxon>Chordata</taxon>
        <taxon>Craniata</taxon>
        <taxon>Vertebrata</taxon>
        <taxon>Euteleostomi</taxon>
        <taxon>Amphibia</taxon>
        <taxon>Batrachia</taxon>
        <taxon>Anura</taxon>
        <taxon>Neobatrachia</taxon>
        <taxon>Hyloidea</taxon>
        <taxon>Dendrobatidae</taxon>
        <taxon>Dendrobatinae</taxon>
        <taxon>Ranitomeya</taxon>
    </lineage>
</organism>
<dbReference type="SUPFAM" id="SSF52540">
    <property type="entry name" value="P-loop containing nucleoside triphosphate hydrolases"/>
    <property type="match status" value="1"/>
</dbReference>
<dbReference type="PRINTS" id="PR00094">
    <property type="entry name" value="ADENYLTKNASE"/>
</dbReference>
<sequence>MLRLGKLQYSSVMIHPETDAETGKAAGKLENSSVMMIQPETDAETGKAGVQLSSGPASGKGTQCEKLSQKYNLTYLSIADLLQSDLAAASERSKLIKDLMQHGNPVSIEIILEILKDAVSSSLGSTKGFVLGAFPCEVRQAEELECKLCAPNLVLYLDCSAEIMTTRVVGRSKVSHRNEVATENVKRRLQMFYQAMEPLLTYYKTKGLLCKINAERSPEQVFLQVCTAVDAIF</sequence>
<protein>
    <recommendedName>
        <fullName evidence="7">Nucleoside-diphosphate kinase</fullName>
    </recommendedName>
</protein>
<keyword evidence="1 4" id="KW-0808">Transferase</keyword>